<keyword evidence="10 13" id="KW-0239">DNA-directed DNA polymerase</keyword>
<dbReference type="EC" id="2.7.7.7" evidence="3 13"/>
<keyword evidence="9 13" id="KW-0227">DNA damage</keyword>
<dbReference type="PANTHER" id="PTHR32294">
    <property type="entry name" value="DNA POLYMERASE III SUBUNIT ALPHA"/>
    <property type="match status" value="1"/>
</dbReference>
<dbReference type="Proteomes" id="UP000199288">
    <property type="component" value="Unassembled WGS sequence"/>
</dbReference>
<evidence type="ECO:0000256" key="6">
    <source>
        <dbReference type="ARBA" id="ARBA00022679"/>
    </source>
</evidence>
<dbReference type="Pfam" id="PF14579">
    <property type="entry name" value="HHH_6"/>
    <property type="match status" value="1"/>
</dbReference>
<evidence type="ECO:0000256" key="8">
    <source>
        <dbReference type="ARBA" id="ARBA00022705"/>
    </source>
</evidence>
<reference evidence="16" key="1">
    <citation type="submission" date="2016-10" db="EMBL/GenBank/DDBJ databases">
        <authorList>
            <person name="Varghese N."/>
            <person name="Submissions S."/>
        </authorList>
    </citation>
    <scope>NUCLEOTIDE SEQUENCE [LARGE SCALE GENOMIC DNA]</scope>
    <source>
        <strain evidence="16">KPR-1</strain>
    </source>
</reference>
<evidence type="ECO:0000256" key="13">
    <source>
        <dbReference type="HAMAP-Rule" id="MF_01902"/>
    </source>
</evidence>
<dbReference type="GO" id="GO:0008408">
    <property type="term" value="F:3'-5' exonuclease activity"/>
    <property type="evidence" value="ECO:0007669"/>
    <property type="project" value="InterPro"/>
</dbReference>
<dbReference type="InterPro" id="IPR004013">
    <property type="entry name" value="PHP_dom"/>
</dbReference>
<feature type="domain" description="Polymerase/histidinol phosphatase N-terminal" evidence="14">
    <location>
        <begin position="7"/>
        <end position="74"/>
    </location>
</feature>
<dbReference type="OrthoDB" id="9803237at2"/>
<gene>
    <name evidence="13" type="primary">dnaE2</name>
    <name evidence="15" type="ORF">SAMN02910418_02231</name>
</gene>
<dbReference type="SMART" id="SM00481">
    <property type="entry name" value="POLIIIAc"/>
    <property type="match status" value="1"/>
</dbReference>
<name>A0A1H4DF58_9ACTO</name>
<evidence type="ECO:0000256" key="5">
    <source>
        <dbReference type="ARBA" id="ARBA00022490"/>
    </source>
</evidence>
<dbReference type="GO" id="GO:0005737">
    <property type="term" value="C:cytoplasm"/>
    <property type="evidence" value="ECO:0007669"/>
    <property type="project" value="UniProtKB-SubCell"/>
</dbReference>
<evidence type="ECO:0000259" key="14">
    <source>
        <dbReference type="SMART" id="SM00481"/>
    </source>
</evidence>
<accession>A0A1H4DF58</accession>
<keyword evidence="7 13" id="KW-0548">Nucleotidyltransferase</keyword>
<dbReference type="CDD" id="cd04485">
    <property type="entry name" value="DnaE_OBF"/>
    <property type="match status" value="1"/>
</dbReference>
<keyword evidence="16" id="KW-1185">Reference proteome</keyword>
<dbReference type="InterPro" id="IPR016195">
    <property type="entry name" value="Pol/histidinol_Pase-like"/>
</dbReference>
<dbReference type="InterPro" id="IPR029460">
    <property type="entry name" value="DNAPol_HHH"/>
</dbReference>
<dbReference type="GO" id="GO:0003676">
    <property type="term" value="F:nucleic acid binding"/>
    <property type="evidence" value="ECO:0007669"/>
    <property type="project" value="InterPro"/>
</dbReference>
<dbReference type="HAMAP" id="MF_01902">
    <property type="entry name" value="DNApol_error_prone"/>
    <property type="match status" value="1"/>
</dbReference>
<evidence type="ECO:0000256" key="4">
    <source>
        <dbReference type="ARBA" id="ARBA00017273"/>
    </source>
</evidence>
<dbReference type="InterPro" id="IPR003141">
    <property type="entry name" value="Pol/His_phosphatase_N"/>
</dbReference>
<dbReference type="AlphaFoldDB" id="A0A1H4DF58"/>
<evidence type="ECO:0000313" key="15">
    <source>
        <dbReference type="EMBL" id="SEA71371.1"/>
    </source>
</evidence>
<proteinExistence type="inferred from homology"/>
<dbReference type="GO" id="GO:0006281">
    <property type="term" value="P:DNA repair"/>
    <property type="evidence" value="ECO:0007669"/>
    <property type="project" value="UniProtKB-UniRule"/>
</dbReference>
<evidence type="ECO:0000256" key="9">
    <source>
        <dbReference type="ARBA" id="ARBA00022763"/>
    </source>
</evidence>
<dbReference type="InterPro" id="IPR004805">
    <property type="entry name" value="DnaE2/DnaE/PolC"/>
</dbReference>
<evidence type="ECO:0000256" key="3">
    <source>
        <dbReference type="ARBA" id="ARBA00012417"/>
    </source>
</evidence>
<organism evidence="15 16">
    <name type="scientific">Bowdeniella nasicola</name>
    <dbReference type="NCBI Taxonomy" id="208480"/>
    <lineage>
        <taxon>Bacteria</taxon>
        <taxon>Bacillati</taxon>
        <taxon>Actinomycetota</taxon>
        <taxon>Actinomycetes</taxon>
        <taxon>Actinomycetales</taxon>
        <taxon>Actinomycetaceae</taxon>
        <taxon>Bowdeniella</taxon>
    </lineage>
</organism>
<dbReference type="InterPro" id="IPR011708">
    <property type="entry name" value="DNA_pol3_alpha_NTPase_dom"/>
</dbReference>
<dbReference type="Pfam" id="PF07733">
    <property type="entry name" value="DNA_pol3_alpha"/>
    <property type="match status" value="1"/>
</dbReference>
<evidence type="ECO:0000256" key="7">
    <source>
        <dbReference type="ARBA" id="ARBA00022695"/>
    </source>
</evidence>
<evidence type="ECO:0000256" key="2">
    <source>
        <dbReference type="ARBA" id="ARBA00007391"/>
    </source>
</evidence>
<dbReference type="GO" id="GO:0006260">
    <property type="term" value="P:DNA replication"/>
    <property type="evidence" value="ECO:0007669"/>
    <property type="project" value="UniProtKB-KW"/>
</dbReference>
<dbReference type="Pfam" id="PF01336">
    <property type="entry name" value="tRNA_anti-codon"/>
    <property type="match status" value="1"/>
</dbReference>
<dbReference type="InterPro" id="IPR040982">
    <property type="entry name" value="DNA_pol3_finger"/>
</dbReference>
<protein>
    <recommendedName>
        <fullName evidence="4 13">Error-prone DNA polymerase</fullName>
        <ecNumber evidence="3 13">2.7.7.7</ecNumber>
    </recommendedName>
</protein>
<dbReference type="GO" id="GO:0003887">
    <property type="term" value="F:DNA-directed DNA polymerase activity"/>
    <property type="evidence" value="ECO:0007669"/>
    <property type="project" value="UniProtKB-UniRule"/>
</dbReference>
<evidence type="ECO:0000256" key="10">
    <source>
        <dbReference type="ARBA" id="ARBA00022932"/>
    </source>
</evidence>
<comment type="function">
    <text evidence="13">DNA polymerase involved in damage-induced mutagenesis and translesion synthesis (TLS). It is not the major replicative DNA polymerase.</text>
</comment>
<comment type="catalytic activity">
    <reaction evidence="12 13">
        <text>DNA(n) + a 2'-deoxyribonucleoside 5'-triphosphate = DNA(n+1) + diphosphate</text>
        <dbReference type="Rhea" id="RHEA:22508"/>
        <dbReference type="Rhea" id="RHEA-COMP:17339"/>
        <dbReference type="Rhea" id="RHEA-COMP:17340"/>
        <dbReference type="ChEBI" id="CHEBI:33019"/>
        <dbReference type="ChEBI" id="CHEBI:61560"/>
        <dbReference type="ChEBI" id="CHEBI:173112"/>
        <dbReference type="EC" id="2.7.7.7"/>
    </reaction>
</comment>
<keyword evidence="8 13" id="KW-0235">DNA replication</keyword>
<dbReference type="PANTHER" id="PTHR32294:SF4">
    <property type="entry name" value="ERROR-PRONE DNA POLYMERASE"/>
    <property type="match status" value="1"/>
</dbReference>
<comment type="subcellular location">
    <subcellularLocation>
        <location evidence="1 13">Cytoplasm</location>
    </subcellularLocation>
</comment>
<dbReference type="EMBL" id="FNQV01000016">
    <property type="protein sequence ID" value="SEA71371.1"/>
    <property type="molecule type" value="Genomic_DNA"/>
</dbReference>
<comment type="similarity">
    <text evidence="2 13">Belongs to the DNA polymerase type-C family. DnaE2 subfamily.</text>
</comment>
<keyword evidence="5 13" id="KW-0963">Cytoplasm</keyword>
<dbReference type="RefSeq" id="WP_092565899.1">
    <property type="nucleotide sequence ID" value="NZ_FNQV01000016.1"/>
</dbReference>
<dbReference type="InterPro" id="IPR023073">
    <property type="entry name" value="DnaE2"/>
</dbReference>
<keyword evidence="6 13" id="KW-0808">Transferase</keyword>
<keyword evidence="11 13" id="KW-0234">DNA repair</keyword>
<evidence type="ECO:0000256" key="1">
    <source>
        <dbReference type="ARBA" id="ARBA00004496"/>
    </source>
</evidence>
<dbReference type="NCBIfam" id="NF004225">
    <property type="entry name" value="PRK05672.1"/>
    <property type="match status" value="1"/>
</dbReference>
<dbReference type="Gene3D" id="1.10.150.870">
    <property type="match status" value="1"/>
</dbReference>
<evidence type="ECO:0000256" key="12">
    <source>
        <dbReference type="ARBA" id="ARBA00049244"/>
    </source>
</evidence>
<sequence length="1069" mass="115711">MTRPRYAELHSHSAFTFLRGATDPARLAERAAELGLAAHALTDRDGLYGVIQHSRAAADVGLPAVTGAELTHRGASGDYALVALARHEADYAHLSRTLAAAHLATGTEQASRLRPLHVNLEDLAAGGDFLVLTGARDDGEIPRLIQAGDCDAASAALDRLVALFGSSNVAVEITATGRGDDAALHDALAELAQRFSLPLVATGDVYCARPEEFALLTALRATSCNEPLTVADAELPPAPPYLRSAQEMMLLHRRHPQAVSTAAELGAECAFDLSLIAPNLPPHPVPDGHSEASWLRELTMRGAAARYGPPEAERVPGAYAMIEHELAVIEKLGFPGYFLIVHEIVDFCRSEGILCQGRGSAANSAVCFALGITAVDAVTHRLLFERFLSPGRSGPPDIDIDIESGRREEVIQFVYRRYGRERAALVANVISYRTRSAVRDAARALGYSAGASDAMTKKLERWGAVDADAGVPQPVANLAEQFMRLPRHLGIHPGGMVLCDRPVIEVCPIQWAAMPGRTVLQWDKDDCADAGLVKFDLLGLGMLTALRHAFNSLTELGITHDGRPIDLHDIPQEDPGVYDLLCAADTVGVFQVESRAQMQTLPRMRPRCFYDIVVEVALIRPGPIQGGSVNPYLRRRLGREPVTYLHPLLKPALEKTLGVPLFQEQLMQIAVDAAGFTPAEADRLRKAMGAKRSLERMAELHDRLIEGMAQRGIEAGIAEQIYTTLEGFASFGFPESHSFSFAYLVYASAYLKVHHPESLYAGLLAAQPMGFYSPQSLVADARRHGVRVIPADVMTSQVHASVVRGDFETDPRKDPEYDPAVGNLSHPDPRLAVRLGLASIRGIGEAAAERIVAARPFRDPMELAARARLSTTQIENLASAGALRAFGSRREMLWSATWAGAAAGRRHRVGDIVYEQLPIPGIDAVATLPQLPELTTVERSVLDVWSAGVSPEHPVSFVREKLRDAGVLSVAQFKELPDATRARTAGLVTHRQRPGTAGGVTFLALEDETGIINVICSPGVWQAYRPIARGQAALIIRGRIQTQDGVVALQADRFEPLSLQVPSRSRDFR</sequence>
<dbReference type="InterPro" id="IPR004365">
    <property type="entry name" value="NA-bd_OB_tRNA"/>
</dbReference>
<evidence type="ECO:0000256" key="11">
    <source>
        <dbReference type="ARBA" id="ARBA00023204"/>
    </source>
</evidence>
<dbReference type="Pfam" id="PF17657">
    <property type="entry name" value="DNA_pol3_finger"/>
    <property type="match status" value="1"/>
</dbReference>
<evidence type="ECO:0000313" key="16">
    <source>
        <dbReference type="Proteomes" id="UP000199288"/>
    </source>
</evidence>
<dbReference type="Pfam" id="PF02811">
    <property type="entry name" value="PHP"/>
    <property type="match status" value="1"/>
</dbReference>
<dbReference type="Gene3D" id="3.20.20.140">
    <property type="entry name" value="Metal-dependent hydrolases"/>
    <property type="match status" value="1"/>
</dbReference>
<dbReference type="SUPFAM" id="SSF89550">
    <property type="entry name" value="PHP domain-like"/>
    <property type="match status" value="1"/>
</dbReference>
<dbReference type="NCBIfam" id="TIGR00594">
    <property type="entry name" value="polc"/>
    <property type="match status" value="1"/>
</dbReference>